<dbReference type="AlphaFoldDB" id="A0AAV9H8T6"/>
<sequence>MTNTENDGLPGYFSPAAHKKLVSIEHNPKHHIHLLSPSGSKLPNTQLPEIANRRPPQPPKDQPPRRHQNRHRDRPPTLQRTEHSLPQHHNAPVQPRPRPSKPRHSASTSKSQKEGARARQAGRSTSARRRTGAMQPPPQRLQRLGSVGMPWITPGALFARRVTLTIGSGRITRRRPMLGRGAAVRWKAKADQAREAADSCEN</sequence>
<reference evidence="2" key="1">
    <citation type="journal article" date="2023" name="Mol. Phylogenet. Evol.">
        <title>Genome-scale phylogeny and comparative genomics of the fungal order Sordariales.</title>
        <authorList>
            <person name="Hensen N."/>
            <person name="Bonometti L."/>
            <person name="Westerberg I."/>
            <person name="Brannstrom I.O."/>
            <person name="Guillou S."/>
            <person name="Cros-Aarteil S."/>
            <person name="Calhoun S."/>
            <person name="Haridas S."/>
            <person name="Kuo A."/>
            <person name="Mondo S."/>
            <person name="Pangilinan J."/>
            <person name="Riley R."/>
            <person name="LaButti K."/>
            <person name="Andreopoulos B."/>
            <person name="Lipzen A."/>
            <person name="Chen C."/>
            <person name="Yan M."/>
            <person name="Daum C."/>
            <person name="Ng V."/>
            <person name="Clum A."/>
            <person name="Steindorff A."/>
            <person name="Ohm R.A."/>
            <person name="Martin F."/>
            <person name="Silar P."/>
            <person name="Natvig D.O."/>
            <person name="Lalanne C."/>
            <person name="Gautier V."/>
            <person name="Ament-Velasquez S.L."/>
            <person name="Kruys A."/>
            <person name="Hutchinson M.I."/>
            <person name="Powell A.J."/>
            <person name="Barry K."/>
            <person name="Miller A.N."/>
            <person name="Grigoriev I.V."/>
            <person name="Debuchy R."/>
            <person name="Gladieux P."/>
            <person name="Hiltunen Thoren M."/>
            <person name="Johannesson H."/>
        </authorList>
    </citation>
    <scope>NUCLEOTIDE SEQUENCE</scope>
    <source>
        <strain evidence="2">PSN243</strain>
    </source>
</reference>
<dbReference type="Proteomes" id="UP001321760">
    <property type="component" value="Unassembled WGS sequence"/>
</dbReference>
<evidence type="ECO:0000313" key="2">
    <source>
        <dbReference type="EMBL" id="KAK4455908.1"/>
    </source>
</evidence>
<evidence type="ECO:0000313" key="3">
    <source>
        <dbReference type="Proteomes" id="UP001321760"/>
    </source>
</evidence>
<feature type="region of interest" description="Disordered" evidence="1">
    <location>
        <begin position="23"/>
        <end position="145"/>
    </location>
</feature>
<organism evidence="2 3">
    <name type="scientific">Podospora aff. communis PSN243</name>
    <dbReference type="NCBI Taxonomy" id="3040156"/>
    <lineage>
        <taxon>Eukaryota</taxon>
        <taxon>Fungi</taxon>
        <taxon>Dikarya</taxon>
        <taxon>Ascomycota</taxon>
        <taxon>Pezizomycotina</taxon>
        <taxon>Sordariomycetes</taxon>
        <taxon>Sordariomycetidae</taxon>
        <taxon>Sordariales</taxon>
        <taxon>Podosporaceae</taxon>
        <taxon>Podospora</taxon>
    </lineage>
</organism>
<keyword evidence="3" id="KW-1185">Reference proteome</keyword>
<proteinExistence type="predicted"/>
<dbReference type="EMBL" id="MU865913">
    <property type="protein sequence ID" value="KAK4455908.1"/>
    <property type="molecule type" value="Genomic_DNA"/>
</dbReference>
<comment type="caution">
    <text evidence="2">The sequence shown here is derived from an EMBL/GenBank/DDBJ whole genome shotgun (WGS) entry which is preliminary data.</text>
</comment>
<gene>
    <name evidence="2" type="ORF">QBC34DRAFT_388283</name>
</gene>
<reference evidence="2" key="2">
    <citation type="submission" date="2023-05" db="EMBL/GenBank/DDBJ databases">
        <authorList>
            <consortium name="Lawrence Berkeley National Laboratory"/>
            <person name="Steindorff A."/>
            <person name="Hensen N."/>
            <person name="Bonometti L."/>
            <person name="Westerberg I."/>
            <person name="Brannstrom I.O."/>
            <person name="Guillou S."/>
            <person name="Cros-Aarteil S."/>
            <person name="Calhoun S."/>
            <person name="Haridas S."/>
            <person name="Kuo A."/>
            <person name="Mondo S."/>
            <person name="Pangilinan J."/>
            <person name="Riley R."/>
            <person name="Labutti K."/>
            <person name="Andreopoulos B."/>
            <person name="Lipzen A."/>
            <person name="Chen C."/>
            <person name="Yanf M."/>
            <person name="Daum C."/>
            <person name="Ng V."/>
            <person name="Clum A."/>
            <person name="Ohm R."/>
            <person name="Martin F."/>
            <person name="Silar P."/>
            <person name="Natvig D."/>
            <person name="Lalanne C."/>
            <person name="Gautier V."/>
            <person name="Ament-Velasquez S.L."/>
            <person name="Kruys A."/>
            <person name="Hutchinson M.I."/>
            <person name="Powell A.J."/>
            <person name="Barry K."/>
            <person name="Miller A.N."/>
            <person name="Grigoriev I.V."/>
            <person name="Debuchy R."/>
            <person name="Gladieux P."/>
            <person name="Thoren M.H."/>
            <person name="Johannesson H."/>
        </authorList>
    </citation>
    <scope>NUCLEOTIDE SEQUENCE</scope>
    <source>
        <strain evidence="2">PSN243</strain>
    </source>
</reference>
<accession>A0AAV9H8T6</accession>
<feature type="compositionally biased region" description="Polar residues" evidence="1">
    <location>
        <begin position="37"/>
        <end position="47"/>
    </location>
</feature>
<evidence type="ECO:0000256" key="1">
    <source>
        <dbReference type="SAM" id="MobiDB-lite"/>
    </source>
</evidence>
<protein>
    <submittedName>
        <fullName evidence="2">Uncharacterized protein</fullName>
    </submittedName>
</protein>
<name>A0AAV9H8T6_9PEZI</name>